<organism evidence="3 4">
    <name type="scientific">Xenorhabdus cabanillasii JM26</name>
    <dbReference type="NCBI Taxonomy" id="1427517"/>
    <lineage>
        <taxon>Bacteria</taxon>
        <taxon>Pseudomonadati</taxon>
        <taxon>Pseudomonadota</taxon>
        <taxon>Gammaproteobacteria</taxon>
        <taxon>Enterobacterales</taxon>
        <taxon>Morganellaceae</taxon>
        <taxon>Xenorhabdus</taxon>
    </lineage>
</organism>
<comment type="similarity">
    <text evidence="1">Belongs to the IS150/IS1296 orfA family.</text>
</comment>
<dbReference type="InterPro" id="IPR036388">
    <property type="entry name" value="WH-like_DNA-bd_sf"/>
</dbReference>
<gene>
    <name evidence="3" type="ORF">XCR1_1280022</name>
</gene>
<dbReference type="OrthoDB" id="9810995at2"/>
<accession>W1IQ15</accession>
<evidence type="ECO:0000313" key="4">
    <source>
        <dbReference type="Proteomes" id="UP000019197"/>
    </source>
</evidence>
<protein>
    <recommendedName>
        <fullName evidence="2">Insertion element IS150 protein InsJ-like helix-turn-helix domain-containing protein</fullName>
    </recommendedName>
</protein>
<dbReference type="Proteomes" id="UP000019197">
    <property type="component" value="Unassembled WGS sequence"/>
</dbReference>
<dbReference type="PANTHER" id="PTHR33795:SF1">
    <property type="entry name" value="INSERTION ELEMENT IS150 PROTEIN INSJ"/>
    <property type="match status" value="1"/>
</dbReference>
<dbReference type="SUPFAM" id="SSF46689">
    <property type="entry name" value="Homeodomain-like"/>
    <property type="match status" value="1"/>
</dbReference>
<dbReference type="Pfam" id="PF13518">
    <property type="entry name" value="HTH_28"/>
    <property type="match status" value="1"/>
</dbReference>
<dbReference type="Gene3D" id="1.10.10.10">
    <property type="entry name" value="Winged helix-like DNA-binding domain superfamily/Winged helix DNA-binding domain"/>
    <property type="match status" value="1"/>
</dbReference>
<dbReference type="InterPro" id="IPR009057">
    <property type="entry name" value="Homeodomain-like_sf"/>
</dbReference>
<dbReference type="InterPro" id="IPR052057">
    <property type="entry name" value="IS150/IS1296_orfA-like"/>
</dbReference>
<evidence type="ECO:0000313" key="3">
    <source>
        <dbReference type="EMBL" id="CDL79903.1"/>
    </source>
</evidence>
<dbReference type="GO" id="GO:0043565">
    <property type="term" value="F:sequence-specific DNA binding"/>
    <property type="evidence" value="ECO:0007669"/>
    <property type="project" value="InterPro"/>
</dbReference>
<reference evidence="3 4" key="1">
    <citation type="submission" date="2013-11" db="EMBL/GenBank/DDBJ databases">
        <title>Draft genome sequence and annotation of the entomopathogenic bacterium, Xenorhabdus cabanillasi strain JM26.</title>
        <authorList>
            <person name="Gualtieri M."/>
            <person name="Ogier J.C."/>
            <person name="Pages S."/>
            <person name="Givaudan A."/>
            <person name="Gaudriault S."/>
        </authorList>
    </citation>
    <scope>NUCLEOTIDE SEQUENCE [LARGE SCALE GENOMIC DNA]</scope>
    <source>
        <strain evidence="3 4">JM26</strain>
    </source>
</reference>
<proteinExistence type="inferred from homology"/>
<comment type="caution">
    <text evidence="3">The sequence shown here is derived from an EMBL/GenBank/DDBJ whole genome shotgun (WGS) entry which is preliminary data.</text>
</comment>
<name>W1IQ15_9GAMM</name>
<evidence type="ECO:0000256" key="1">
    <source>
        <dbReference type="ARBA" id="ARBA00038232"/>
    </source>
</evidence>
<dbReference type="PANTHER" id="PTHR33795">
    <property type="entry name" value="INSERTION ELEMENT IS150 PROTEIN INSJ"/>
    <property type="match status" value="1"/>
</dbReference>
<dbReference type="RefSeq" id="WP_038260467.1">
    <property type="nucleotide sequence ID" value="NZ_CAWLVK010000033.1"/>
</dbReference>
<dbReference type="InterPro" id="IPR010921">
    <property type="entry name" value="Trp_repressor/repl_initiator"/>
</dbReference>
<sequence length="163" mass="18655">MSRKKYTSEFKRQVVLHYLDSKDGAKNTATLFGIDHGSVRLWAEHWKVSGENGFTITTKTYSADFKQSVIHDMWDHGLSSRKAAAKYNIAAACTVSKWERLYREGGIMALNNNPRGCPKVPKKAKNIPAYKLTAQPPEFHTVEEELEYLRALIQKKTPKQRTR</sequence>
<evidence type="ECO:0000259" key="2">
    <source>
        <dbReference type="Pfam" id="PF13518"/>
    </source>
</evidence>
<dbReference type="SUPFAM" id="SSF48295">
    <property type="entry name" value="TrpR-like"/>
    <property type="match status" value="1"/>
</dbReference>
<feature type="domain" description="Insertion element IS150 protein InsJ-like helix-turn-helix" evidence="2">
    <location>
        <begin position="65"/>
        <end position="116"/>
    </location>
</feature>
<dbReference type="InterPro" id="IPR055247">
    <property type="entry name" value="InsJ-like_HTH"/>
</dbReference>
<dbReference type="EMBL" id="CBXE010000033">
    <property type="protein sequence ID" value="CDL79903.1"/>
    <property type="molecule type" value="Genomic_DNA"/>
</dbReference>
<dbReference type="AlphaFoldDB" id="W1IQ15"/>